<protein>
    <submittedName>
        <fullName evidence="2">Hypothetical membrane protein</fullName>
    </submittedName>
</protein>
<dbReference type="Proteomes" id="UP000025241">
    <property type="component" value="Chromosome I"/>
</dbReference>
<name>A0A024HAF9_PSEKB</name>
<evidence type="ECO:0000256" key="1">
    <source>
        <dbReference type="SAM" id="Phobius"/>
    </source>
</evidence>
<organism evidence="2 3">
    <name type="scientific">Pseudomonas knackmussii (strain DSM 6978 / CCUG 54928 / LMG 23759 / B13)</name>
    <dbReference type="NCBI Taxonomy" id="1301098"/>
    <lineage>
        <taxon>Bacteria</taxon>
        <taxon>Pseudomonadati</taxon>
        <taxon>Pseudomonadota</taxon>
        <taxon>Gammaproteobacteria</taxon>
        <taxon>Pseudomonadales</taxon>
        <taxon>Pseudomonadaceae</taxon>
        <taxon>Pseudomonas</taxon>
    </lineage>
</organism>
<keyword evidence="3" id="KW-1185">Reference proteome</keyword>
<proteinExistence type="predicted"/>
<feature type="transmembrane region" description="Helical" evidence="1">
    <location>
        <begin position="20"/>
        <end position="39"/>
    </location>
</feature>
<dbReference type="EMBL" id="HG322950">
    <property type="protein sequence ID" value="CDF82030.1"/>
    <property type="molecule type" value="Genomic_DNA"/>
</dbReference>
<sequence>MSSSLSIQSLARLGAIGSVVARAQVLAAAAGYFFYGYWFSHRRA</sequence>
<keyword evidence="1" id="KW-0472">Membrane</keyword>
<accession>A0A024HAF9</accession>
<dbReference type="KEGG" id="pkc:PKB_0662"/>
<keyword evidence="1" id="KW-0812">Transmembrane</keyword>
<reference evidence="2 3" key="2">
    <citation type="submission" date="2014-05" db="EMBL/GenBank/DDBJ databases">
        <title>Genome sequence of the 3-chlorobenzoate degrading bacterium Pseudomonas knackmussii B13 shows multiple evidence for horizontal gene transfer.</title>
        <authorList>
            <person name="Miyazaki R."/>
            <person name="Bertelli C."/>
            <person name="Falquet L."/>
            <person name="Robinson-Rechavi M."/>
            <person name="Gharib W."/>
            <person name="Roy S."/>
            <person name="Van der Meer J.R."/>
        </authorList>
    </citation>
    <scope>NUCLEOTIDE SEQUENCE [LARGE SCALE GENOMIC DNA]</scope>
    <source>
        <strain evidence="2 3">B13</strain>
    </source>
</reference>
<dbReference type="HOGENOM" id="CLU_218045_0_0_6"/>
<gene>
    <name evidence="2" type="ORF">PKB_0662</name>
</gene>
<evidence type="ECO:0000313" key="2">
    <source>
        <dbReference type="EMBL" id="CDF82030.1"/>
    </source>
</evidence>
<reference evidence="2 3" key="1">
    <citation type="submission" date="2013-03" db="EMBL/GenBank/DDBJ databases">
        <authorList>
            <person name="Linke B."/>
        </authorList>
    </citation>
    <scope>NUCLEOTIDE SEQUENCE [LARGE SCALE GENOMIC DNA]</scope>
    <source>
        <strain evidence="2 3">B13</strain>
    </source>
</reference>
<keyword evidence="1" id="KW-1133">Transmembrane helix</keyword>
<evidence type="ECO:0000313" key="3">
    <source>
        <dbReference type="Proteomes" id="UP000025241"/>
    </source>
</evidence>
<dbReference type="STRING" id="1301098.PKB_0662"/>
<dbReference type="AlphaFoldDB" id="A0A024HAF9"/>